<feature type="domain" description="Major facilitator superfamily (MFS) profile" evidence="8">
    <location>
        <begin position="22"/>
        <end position="460"/>
    </location>
</feature>
<feature type="transmembrane region" description="Helical" evidence="7">
    <location>
        <begin position="60"/>
        <end position="80"/>
    </location>
</feature>
<evidence type="ECO:0000256" key="2">
    <source>
        <dbReference type="ARBA" id="ARBA00022448"/>
    </source>
</evidence>
<dbReference type="PANTHER" id="PTHR23501">
    <property type="entry name" value="MAJOR FACILITATOR SUPERFAMILY"/>
    <property type="match status" value="1"/>
</dbReference>
<feature type="transmembrane region" description="Helical" evidence="7">
    <location>
        <begin position="146"/>
        <end position="164"/>
    </location>
</feature>
<evidence type="ECO:0000259" key="8">
    <source>
        <dbReference type="PROSITE" id="PS50850"/>
    </source>
</evidence>
<dbReference type="PANTHER" id="PTHR23501:SF197">
    <property type="entry name" value="COMD"/>
    <property type="match status" value="1"/>
</dbReference>
<feature type="transmembrane region" description="Helical" evidence="7">
    <location>
        <begin position="87"/>
        <end position="107"/>
    </location>
</feature>
<organism evidence="9 10">
    <name type="scientific">Rhodococcus globerulus</name>
    <dbReference type="NCBI Taxonomy" id="33008"/>
    <lineage>
        <taxon>Bacteria</taxon>
        <taxon>Bacillati</taxon>
        <taxon>Actinomycetota</taxon>
        <taxon>Actinomycetes</taxon>
        <taxon>Mycobacteriales</taxon>
        <taxon>Nocardiaceae</taxon>
        <taxon>Rhodococcus</taxon>
    </lineage>
</organism>
<evidence type="ECO:0000256" key="6">
    <source>
        <dbReference type="SAM" id="MobiDB-lite"/>
    </source>
</evidence>
<evidence type="ECO:0000256" key="4">
    <source>
        <dbReference type="ARBA" id="ARBA00022989"/>
    </source>
</evidence>
<evidence type="ECO:0000256" key="1">
    <source>
        <dbReference type="ARBA" id="ARBA00004651"/>
    </source>
</evidence>
<dbReference type="PRINTS" id="PR01036">
    <property type="entry name" value="TCRTETB"/>
</dbReference>
<dbReference type="Proteomes" id="UP001185927">
    <property type="component" value="Unassembled WGS sequence"/>
</dbReference>
<feature type="transmembrane region" description="Helical" evidence="7">
    <location>
        <begin position="278"/>
        <end position="300"/>
    </location>
</feature>
<sequence>MTESTGESGPAPTMSRRQVNEAFGGILIGMLVAVLSTSVINTSLPRIVTDLHGDQTTLTWVVTGSLLAVTVCTPIWGKLADLFSRRLLLHIALLIFMIGSLAAGFASEPTLMIAARLVQGIGTGGLITLSQIAISDIISPRERGKYMGVLGAVVVAGTAGGPLVGGLVTDTIGWRWNFYIVIPFAVVAMIVIQLKLILPRRKGTGRIDYVGSVLLTAAISTLLIWLSLGGKVFEWNSAVSWCMGIGTAVLIAVTLVVESKVKYPVLPLHMFRGKTFTLSIVASVCVGIVLYSVAIFISQYMQLSRGASATGAGLITLPQVAGNLIASTVVGGLISRTGHWKPWLITGASLLTVASILLSTLRVDTDIVVLFLALPLVGLALGMLLQNLVLVVQNATDVREIGAASSAAAFFRSLGGVLGVTMLGAALSARVDTEIENGLQESGIARSASGLTEGGTPEHRHVVRSRTRHRRIGIRAGSRGGIPHFDSVRRHCPDLRHLPPECRSRHQDRYRATSGHRARRAGGRLHYPQGSVVASPLTRPVSS</sequence>
<accession>A0ABU4BVT8</accession>
<dbReference type="PROSITE" id="PS50850">
    <property type="entry name" value="MFS"/>
    <property type="match status" value="1"/>
</dbReference>
<keyword evidence="10" id="KW-1185">Reference proteome</keyword>
<dbReference type="RefSeq" id="WP_317542501.1">
    <property type="nucleotide sequence ID" value="NZ_JAWLKB010000007.1"/>
</dbReference>
<evidence type="ECO:0000313" key="9">
    <source>
        <dbReference type="EMBL" id="MDV6268341.1"/>
    </source>
</evidence>
<gene>
    <name evidence="9" type="ORF">R3Q16_17150</name>
</gene>
<evidence type="ECO:0000313" key="10">
    <source>
        <dbReference type="Proteomes" id="UP001185927"/>
    </source>
</evidence>
<dbReference type="InterPro" id="IPR036259">
    <property type="entry name" value="MFS_trans_sf"/>
</dbReference>
<dbReference type="CDD" id="cd17502">
    <property type="entry name" value="MFS_Azr1_MDR_like"/>
    <property type="match status" value="1"/>
</dbReference>
<dbReference type="InterPro" id="IPR011701">
    <property type="entry name" value="MFS"/>
</dbReference>
<comment type="caution">
    <text evidence="9">The sequence shown here is derived from an EMBL/GenBank/DDBJ whole genome shotgun (WGS) entry which is preliminary data.</text>
</comment>
<feature type="transmembrane region" description="Helical" evidence="7">
    <location>
        <begin position="209"/>
        <end position="226"/>
    </location>
</feature>
<protein>
    <submittedName>
        <fullName evidence="9">MDR family MFS transporter</fullName>
    </submittedName>
</protein>
<name>A0ABU4BVT8_RHOGO</name>
<keyword evidence="4 7" id="KW-1133">Transmembrane helix</keyword>
<evidence type="ECO:0000256" key="7">
    <source>
        <dbReference type="SAM" id="Phobius"/>
    </source>
</evidence>
<dbReference type="InterPro" id="IPR020846">
    <property type="entry name" value="MFS_dom"/>
</dbReference>
<dbReference type="EMBL" id="JAWLKB010000007">
    <property type="protein sequence ID" value="MDV6268341.1"/>
    <property type="molecule type" value="Genomic_DNA"/>
</dbReference>
<dbReference type="Pfam" id="PF07690">
    <property type="entry name" value="MFS_1"/>
    <property type="match status" value="1"/>
</dbReference>
<proteinExistence type="predicted"/>
<feature type="transmembrane region" description="Helical" evidence="7">
    <location>
        <begin position="238"/>
        <end position="257"/>
    </location>
</feature>
<dbReference type="Gene3D" id="1.20.1250.20">
    <property type="entry name" value="MFS general substrate transporter like domains"/>
    <property type="match status" value="1"/>
</dbReference>
<dbReference type="Gene3D" id="1.20.1720.10">
    <property type="entry name" value="Multidrug resistance protein D"/>
    <property type="match status" value="1"/>
</dbReference>
<comment type="subcellular location">
    <subcellularLocation>
        <location evidence="1">Cell membrane</location>
        <topology evidence="1">Multi-pass membrane protein</topology>
    </subcellularLocation>
</comment>
<feature type="region of interest" description="Disordered" evidence="6">
    <location>
        <begin position="446"/>
        <end position="468"/>
    </location>
</feature>
<feature type="transmembrane region" description="Helical" evidence="7">
    <location>
        <begin position="343"/>
        <end position="361"/>
    </location>
</feature>
<evidence type="ECO:0000256" key="3">
    <source>
        <dbReference type="ARBA" id="ARBA00022692"/>
    </source>
</evidence>
<feature type="transmembrane region" description="Helical" evidence="7">
    <location>
        <begin position="22"/>
        <end position="40"/>
    </location>
</feature>
<evidence type="ECO:0000256" key="5">
    <source>
        <dbReference type="ARBA" id="ARBA00023136"/>
    </source>
</evidence>
<keyword evidence="3 7" id="KW-0812">Transmembrane</keyword>
<feature type="transmembrane region" description="Helical" evidence="7">
    <location>
        <begin position="312"/>
        <end position="334"/>
    </location>
</feature>
<reference evidence="9 10" key="1">
    <citation type="submission" date="2023-10" db="EMBL/GenBank/DDBJ databases">
        <title>Development of a sustainable strategy for remediation of hydrocarbon-contaminated territories based on the waste exchange concept.</title>
        <authorList>
            <person name="Krivoruchko A."/>
        </authorList>
    </citation>
    <scope>NUCLEOTIDE SEQUENCE [LARGE SCALE GENOMIC DNA]</scope>
    <source>
        <strain evidence="9 10">IEGM 1203</strain>
    </source>
</reference>
<keyword evidence="5 7" id="KW-0472">Membrane</keyword>
<feature type="transmembrane region" description="Helical" evidence="7">
    <location>
        <begin position="176"/>
        <end position="197"/>
    </location>
</feature>
<dbReference type="SUPFAM" id="SSF103473">
    <property type="entry name" value="MFS general substrate transporter"/>
    <property type="match status" value="1"/>
</dbReference>
<feature type="transmembrane region" description="Helical" evidence="7">
    <location>
        <begin position="367"/>
        <end position="392"/>
    </location>
</feature>
<keyword evidence="2" id="KW-0813">Transport</keyword>
<feature type="transmembrane region" description="Helical" evidence="7">
    <location>
        <begin position="113"/>
        <end position="134"/>
    </location>
</feature>